<dbReference type="AlphaFoldDB" id="A0A366HBN1"/>
<keyword evidence="3" id="KW-1185">Reference proteome</keyword>
<evidence type="ECO:0000313" key="3">
    <source>
        <dbReference type="Proteomes" id="UP000253426"/>
    </source>
</evidence>
<dbReference type="OrthoDB" id="196351at2"/>
<feature type="transmembrane region" description="Helical" evidence="1">
    <location>
        <begin position="65"/>
        <end position="85"/>
    </location>
</feature>
<sequence length="273" mass="30080">MIEMRWHIGRPVRLLILGAGFWLVMGLLLPFFPRLEALMQLGFGLAVGWLSYLHKTLPTLQLDMAQVFFGVLGFGFACFAMRAVLQMFRAQQEAEDGPRWKHSVGLTAIAALVLSAGVIAGGLVDQVASFPVQHWMEPHFRGGGFSAANKSRAKDIVEVAKEAGAPDKHLPLQFHDILGVGVTSEASSLMPILNTDPTAMKEFWIYLGGTKLDAAPDVPVLAAPRPDKHGKRIVAFMDTTVMDCTEEEWQASLERWRQTMQMPSQPQVTKASP</sequence>
<dbReference type="RefSeq" id="WP_147263556.1">
    <property type="nucleotide sequence ID" value="NZ_QNRR01000009.1"/>
</dbReference>
<accession>A0A366HBN1</accession>
<keyword evidence="1" id="KW-0472">Membrane</keyword>
<keyword evidence="1" id="KW-1133">Transmembrane helix</keyword>
<dbReference type="Proteomes" id="UP000253426">
    <property type="component" value="Unassembled WGS sequence"/>
</dbReference>
<evidence type="ECO:0000256" key="1">
    <source>
        <dbReference type="SAM" id="Phobius"/>
    </source>
</evidence>
<feature type="transmembrane region" description="Helical" evidence="1">
    <location>
        <begin position="105"/>
        <end position="124"/>
    </location>
</feature>
<comment type="caution">
    <text evidence="2">The sequence shown here is derived from an EMBL/GenBank/DDBJ whole genome shotgun (WGS) entry which is preliminary data.</text>
</comment>
<organism evidence="2 3">
    <name type="scientific">Roseimicrobium gellanilyticum</name>
    <dbReference type="NCBI Taxonomy" id="748857"/>
    <lineage>
        <taxon>Bacteria</taxon>
        <taxon>Pseudomonadati</taxon>
        <taxon>Verrucomicrobiota</taxon>
        <taxon>Verrucomicrobiia</taxon>
        <taxon>Verrucomicrobiales</taxon>
        <taxon>Verrucomicrobiaceae</taxon>
        <taxon>Roseimicrobium</taxon>
    </lineage>
</organism>
<gene>
    <name evidence="2" type="ORF">DES53_109104</name>
</gene>
<reference evidence="2 3" key="1">
    <citation type="submission" date="2018-06" db="EMBL/GenBank/DDBJ databases">
        <title>Genomic Encyclopedia of Type Strains, Phase IV (KMG-IV): sequencing the most valuable type-strain genomes for metagenomic binning, comparative biology and taxonomic classification.</title>
        <authorList>
            <person name="Goeker M."/>
        </authorList>
    </citation>
    <scope>NUCLEOTIDE SEQUENCE [LARGE SCALE GENOMIC DNA]</scope>
    <source>
        <strain evidence="2 3">DSM 25532</strain>
    </source>
</reference>
<evidence type="ECO:0000313" key="2">
    <source>
        <dbReference type="EMBL" id="RBP39677.1"/>
    </source>
</evidence>
<proteinExistence type="predicted"/>
<feature type="transmembrane region" description="Helical" evidence="1">
    <location>
        <begin position="12"/>
        <end position="31"/>
    </location>
</feature>
<name>A0A366HBN1_9BACT</name>
<protein>
    <submittedName>
        <fullName evidence="2">Uncharacterized protein</fullName>
    </submittedName>
</protein>
<keyword evidence="1" id="KW-0812">Transmembrane</keyword>
<dbReference type="EMBL" id="QNRR01000009">
    <property type="protein sequence ID" value="RBP39677.1"/>
    <property type="molecule type" value="Genomic_DNA"/>
</dbReference>